<name>A0A8S1CCP4_9INSE</name>
<protein>
    <submittedName>
        <fullName evidence="1">Uncharacterized protein</fullName>
    </submittedName>
</protein>
<keyword evidence="2" id="KW-1185">Reference proteome</keyword>
<sequence>MLISGHRSKISQSHYLTIFSFSPSTVRCPVHLTENFGIGHFPQGPYIIKFLPSLLRLGKSFAAFGKLSRNVGASD</sequence>
<organism evidence="1 2">
    <name type="scientific">Cloeon dipterum</name>
    <dbReference type="NCBI Taxonomy" id="197152"/>
    <lineage>
        <taxon>Eukaryota</taxon>
        <taxon>Metazoa</taxon>
        <taxon>Ecdysozoa</taxon>
        <taxon>Arthropoda</taxon>
        <taxon>Hexapoda</taxon>
        <taxon>Insecta</taxon>
        <taxon>Pterygota</taxon>
        <taxon>Palaeoptera</taxon>
        <taxon>Ephemeroptera</taxon>
        <taxon>Pisciforma</taxon>
        <taxon>Baetidae</taxon>
        <taxon>Cloeon</taxon>
    </lineage>
</organism>
<evidence type="ECO:0000313" key="2">
    <source>
        <dbReference type="Proteomes" id="UP000494165"/>
    </source>
</evidence>
<proteinExistence type="predicted"/>
<dbReference type="AlphaFoldDB" id="A0A8S1CCP4"/>
<dbReference type="Proteomes" id="UP000494165">
    <property type="component" value="Unassembled WGS sequence"/>
</dbReference>
<evidence type="ECO:0000313" key="1">
    <source>
        <dbReference type="EMBL" id="CAB3367166.1"/>
    </source>
</evidence>
<dbReference type="EMBL" id="CADEPI010000029">
    <property type="protein sequence ID" value="CAB3367166.1"/>
    <property type="molecule type" value="Genomic_DNA"/>
</dbReference>
<gene>
    <name evidence="1" type="ORF">CLODIP_2_CD04317</name>
</gene>
<comment type="caution">
    <text evidence="1">The sequence shown here is derived from an EMBL/GenBank/DDBJ whole genome shotgun (WGS) entry which is preliminary data.</text>
</comment>
<accession>A0A8S1CCP4</accession>
<reference evidence="1 2" key="1">
    <citation type="submission" date="2020-04" db="EMBL/GenBank/DDBJ databases">
        <authorList>
            <person name="Alioto T."/>
            <person name="Alioto T."/>
            <person name="Gomez Garrido J."/>
        </authorList>
    </citation>
    <scope>NUCLEOTIDE SEQUENCE [LARGE SCALE GENOMIC DNA]</scope>
</reference>